<dbReference type="SUPFAM" id="SSF52096">
    <property type="entry name" value="ClpP/crotonase"/>
    <property type="match status" value="1"/>
</dbReference>
<dbReference type="CDD" id="cd06558">
    <property type="entry name" value="crotonase-like"/>
    <property type="match status" value="1"/>
</dbReference>
<accession>A0A937R8I9</accession>
<dbReference type="PANTHER" id="PTHR43149">
    <property type="entry name" value="ENOYL-COA HYDRATASE"/>
    <property type="match status" value="1"/>
</dbReference>
<feature type="region of interest" description="Disordered" evidence="2">
    <location>
        <begin position="1"/>
        <end position="25"/>
    </location>
</feature>
<organism evidence="3 4">
    <name type="scientific">Frankia nepalensis</name>
    <dbReference type="NCBI Taxonomy" id="1836974"/>
    <lineage>
        <taxon>Bacteria</taxon>
        <taxon>Bacillati</taxon>
        <taxon>Actinomycetota</taxon>
        <taxon>Actinomycetes</taxon>
        <taxon>Frankiales</taxon>
        <taxon>Frankiaceae</taxon>
        <taxon>Frankia</taxon>
    </lineage>
</organism>
<feature type="compositionally biased region" description="Low complexity" evidence="2">
    <location>
        <begin position="1"/>
        <end position="13"/>
    </location>
</feature>
<dbReference type="EMBL" id="JAEACQ010000159">
    <property type="protein sequence ID" value="MBL7627351.1"/>
    <property type="molecule type" value="Genomic_DNA"/>
</dbReference>
<name>A0A937R8I9_9ACTN</name>
<keyword evidence="4" id="KW-1185">Reference proteome</keyword>
<dbReference type="Pfam" id="PF00378">
    <property type="entry name" value="ECH_1"/>
    <property type="match status" value="1"/>
</dbReference>
<dbReference type="PANTHER" id="PTHR43149:SF1">
    <property type="entry name" value="DELTA(3,5)-DELTA(2,4)-DIENOYL-COA ISOMERASE, MITOCHONDRIAL"/>
    <property type="match status" value="1"/>
</dbReference>
<protein>
    <submittedName>
        <fullName evidence="3">Enoyl-CoA hydratase/isomerase family protein</fullName>
    </submittedName>
</protein>
<proteinExistence type="inferred from homology"/>
<evidence type="ECO:0000313" key="4">
    <source>
        <dbReference type="Proteomes" id="UP000604475"/>
    </source>
</evidence>
<dbReference type="InterPro" id="IPR045002">
    <property type="entry name" value="Ech1-like"/>
</dbReference>
<comment type="caution">
    <text evidence="3">The sequence shown here is derived from an EMBL/GenBank/DDBJ whole genome shotgun (WGS) entry which is preliminary data.</text>
</comment>
<dbReference type="Gene3D" id="3.90.226.10">
    <property type="entry name" value="2-enoyl-CoA Hydratase, Chain A, domain 1"/>
    <property type="match status" value="1"/>
</dbReference>
<dbReference type="RefSeq" id="WP_203001704.1">
    <property type="nucleotide sequence ID" value="NZ_JADWYU010000219.1"/>
</dbReference>
<dbReference type="AlphaFoldDB" id="A0A937R8I9"/>
<gene>
    <name evidence="3" type="ORF">I7412_09255</name>
</gene>
<comment type="similarity">
    <text evidence="1">Belongs to the enoyl-CoA hydratase/isomerase family.</text>
</comment>
<evidence type="ECO:0000256" key="1">
    <source>
        <dbReference type="ARBA" id="ARBA00005254"/>
    </source>
</evidence>
<sequence length="291" mass="32202">MSPQDSQPQDSQPQPTPATGEEDARLTEQDGILTLTIDRQHKRNAISAQVTELLWKAVDLLADRDDLRCLVITGVGPYFTAGMDLSQPVGNRPGNPETQHVHPGWNLRRDYRSHHLLYDELESVEKPIIIAANGTCLGAGVEMAVSCDFRFCTPQAEFGVPEVHIGIIAGSGGTSRLTRLVGPAWGKWMAMAGKRVGAEQAKQIGLVHEVFPAETFMDDVYAFCRELTTIPAEVLGVAKLTIDMYADVQDRTVQRHIDRLATTSLSYSPDFLNRAARFGFKPRYAVPSWER</sequence>
<dbReference type="Proteomes" id="UP000604475">
    <property type="component" value="Unassembled WGS sequence"/>
</dbReference>
<dbReference type="InterPro" id="IPR029045">
    <property type="entry name" value="ClpP/crotonase-like_dom_sf"/>
</dbReference>
<dbReference type="GO" id="GO:0051750">
    <property type="term" value="F:delta(3,5)-delta(2,4)-dienoyl-CoA isomerase activity"/>
    <property type="evidence" value="ECO:0007669"/>
    <property type="project" value="TreeGrafter"/>
</dbReference>
<evidence type="ECO:0000313" key="3">
    <source>
        <dbReference type="EMBL" id="MBL7627351.1"/>
    </source>
</evidence>
<evidence type="ECO:0000256" key="2">
    <source>
        <dbReference type="SAM" id="MobiDB-lite"/>
    </source>
</evidence>
<dbReference type="InterPro" id="IPR001753">
    <property type="entry name" value="Enoyl-CoA_hydra/iso"/>
</dbReference>
<reference evidence="3" key="1">
    <citation type="submission" date="2020-12" db="EMBL/GenBank/DDBJ databases">
        <title>Genomic characterization of non-nitrogen-fixing Frankia strains.</title>
        <authorList>
            <person name="Carlos-Shanley C."/>
            <person name="Guerra T."/>
            <person name="Hahn D."/>
        </authorList>
    </citation>
    <scope>NUCLEOTIDE SEQUENCE</scope>
    <source>
        <strain evidence="3">CN6</strain>
    </source>
</reference>